<dbReference type="Pfam" id="PF13087">
    <property type="entry name" value="AAA_12"/>
    <property type="match status" value="2"/>
</dbReference>
<dbReference type="Bgee" id="ENSOANG00000043462">
    <property type="expression patterns" value="Expressed in liver and 7 other cell types or tissues"/>
</dbReference>
<dbReference type="KEGG" id="oaa:100077161"/>
<dbReference type="InterPro" id="IPR041679">
    <property type="entry name" value="DNA2/NAM7-like_C"/>
</dbReference>
<dbReference type="GeneTree" id="ENSGT00940000160694"/>
<dbReference type="PROSITE" id="PS50103">
    <property type="entry name" value="ZF_C3H1"/>
    <property type="match status" value="1"/>
</dbReference>
<dbReference type="OMA" id="ATLQYCC"/>
<dbReference type="FunFam" id="3.40.50.300:FF:001373">
    <property type="entry name" value="Helicase with zinc finger domain 2"/>
    <property type="match status" value="1"/>
</dbReference>
<sequence length="2859" mass="323109">MPPANRPASGPLGGLLSQVELCLVCSRCSERVNESTYTLREVEHACPREILLARARKAKKQEEWRKVGRRPDFPRPARYEVCRYYSPREGCRKHRNQCTFARSPEEALVWTFEREHNVKRLWLKAEVQGAQSQAACAPTRASGTGEEIRTEFGGHFREVCKPCFHQRPARILAVGPGEQCPEHKTRQPVLVHVTGESRRKRQYTEIRPLPKAGQQLDFCMYVSRGQQCRHGASRCHYAHSDVEMAVWEAERAGRLTRSALLPAEGTAGPEAAAEAAGDGEAAHGASRGPVTCPKVQLYCPACLVTCSSQENFENHCATLEHTQMVSYDQVPQWQHRAPPFGLTKFKLCSRPDICVYGMGCTQAHSLEELQEWIQRAQATRTKTDSARQDGLLSYPDRLIFDYQRCSNEVLVISEEVENVVVLCKQPLSVHSEDRRLQYKWTFVLSSKDPLLHVALLKRLTGATFSLVANGLQRGVRYAQGERFHVPGTALTFQVEVRMDCMAFGAYEQWVVFDFGHRPVLLQKLQVTVGRRDGPSSRAAQRDEGRFVDLTRWHGGNRHIIPSLERTSDEMQLLAKYKVPALALEFRPGSLAQGPATRFNYREKMHHFLYLEEETQQQLVAKLNLQVTVSLTSMLQTLAVGMKFAPPGELYAEVPIPCALTPDTDQGYLLSRAVNTAYLAPVPAPDNLVYEVCLEGKATTERSVWLQLPARCCTKMDLRAGTTCHVEVQFQIDRLLFRQWHQAVDTLMDEKLVVPDVPACSLPRLKPPPANLNGNRKQKLAISFITGEAAGIRQVPPLLIYGPFGTGKTYTLAMATLEIIKQPQTRVLICTHTNSAADIYIREYFHAYVTDGHPEAVPLRVKPSDRSISQTDPTTLQYCCLAENPRSFRRPTLAEIDQHRIIITTTTYSRDLRVPTGYFSHILIDEAAQMLECEALIPLAYATLDTRIVLAGDHMQVTPKLFSVGNGQSADHTLLNRLFQYYQREKHEVAIQSRVIFHENYRSTEGIISFVSRHFYVAKGNAIQASGRIPPHPEKYPLMFCHVAGTPERDMSMTSWFNAAEILQVIEKVQDVYKTWPCEWGTPEFKRICVVSHGMQVNAIRQELRKKHLGEVAVENFENLPGREFRVIIVSTVHNRDSLLSTSAPNLEFFSEARVLNTVMTRAQSQVIAVGDAVALCSFGQCSKVWKHFIQECIEKGSVSPEGLTLEQIKQNVAERQRWARSNGEQAEEQEDEEDSDALSWSSDAELNTDDPILRELLDESKNVVVTVTEDGLLDVKTETSSRLSSRQEYISFPASTLNKYLRMHPKMYKRCELVKEAFEKASAFSLDDSPPLNIQIKGRVNCGTAFTGDRVLVELLSPGSEDGVSPRPHGRVVGVLEKAEKARTFICKMDEFDHRVMIPIDPSVTKIFVPVVKTKPNLVPIRRFSRGKIQLVSYERITEETKRNQLFHVQIISWRERFYYPLGIILEILPLALTLEQGLKILDMEYCVAPNRKYPAPVTKEVAKFNSGKAAVTLGPRQDCRQYVTFTVDPRGSRDLDDAISVRDLGSHYEIGVHITDVASFVPKDGALDKEAKKRGATYYAPGKEPVGMFPPQLSQDFCSLLPQRDRQAISLLLTVEKNGDRVAKQDITSSVIRSDRQLTYEEAEVLIKSHPGGAPLRFDTLEDCVFVAYHFSHVSRRARLQGDCYYEQLDEENSLGNRGSHQMIQEYMIMFNSFVAEFLTNKENTRNITPLRCQAQPNPQQAVQLRNKYSHLLPMSIHLSHHLRAPAACRAPAASPAPAAGSGFGLLTPLWEHLQLAARSRDYHKMVDLIATDDIHPKLAPASLEFRKLLSRSYFSRSNSTVLAQVGHYSLQVEWYTWASSPIRRYIDLVLQRQLLAALGWAPLGYSSDDIDFLCHDFNRKNGRALAYERRAHSLQLATQLKGQVLQKLAFVVNVEPENRFFKVVFPMNRDTLPDPHLIYYRALQLVEQPGFASRDQSIKLMWKRRVYSVETGKACAPLPGKLLDDQITPVSPSVWSDVLSAVRAEDFGRAASLLQVKQAPPRRTVGLVARSKCSHYLELSLELCAGDALTMQLTSDVQRGFLVPSIQLWSLTPGFAVCLEHAEKPVDCFTRYATQATRDTYKDAREYSRVWEPLCAMESATSAVAENDPIVLRDVQIAWDQKRNRQGQLQGAFSMEKEFLEACAIDINFTFCYLCIRLEGLKLGTPSKEEEEEECLSGSLQKLSLSGGAAAASPTAGSGLRIDPYTYTWVAHGQTEEVDADESKADKREQRHKVQFCLNHVSMEHMPPEVTRAGAKFTIELIPKLLPDVRREEAIWKLSWSPPLVNSIALGQPLKEAVTKSSLLKLRIFDVPRGQHRLNKSQNSAVLEALQKPFTLIQGPPGTGKTVVGVHIVYWFHQLNQEKQRDWKPLEGEKKKKETKEKCILYCGPSNKSVDVVSEILLRMRAYLRPLRVYSEQVEAMEFPPPGSCRNLSRRHIREGKPKPELRDMILHHRIRMPSNPFFNELIEFDKRVKKGDLFLSGEIEIFKTVLSKAKMYELSRHDVILCTCSCAASNILTKLNTKQILIDECSMSTEPETLIPLVNHSRAKKVVLLGDHKQLRPVVNNDACRSLGMEKSLFERYQSQALMLDTQYRMHKDICKFPSKEFYNNRLQTCPDLKRPSSVFFHKDKACCPIVFGYIEGKEQSLLVSTDEGNENSRANLEEVEQVVRIAKQLTLVGTIKPKDIAILSPYNAQVAEINKRLLKEGMVGVTVSSIMKSQGSEWKYVILSIVRSCPRSDIDRKPTKSWLKKHLGFVTDPNQVNVGITRAQEGLCIIGNHCLLKCCLLWKRLLDFYHLEGCCVPASNVCVRKRPAFLS</sequence>
<feature type="region of interest" description="Disordered" evidence="7">
    <location>
        <begin position="1216"/>
        <end position="1242"/>
    </location>
</feature>
<dbReference type="InterPro" id="IPR001900">
    <property type="entry name" value="RNase_II/R"/>
</dbReference>
<dbReference type="CTD" id="85441"/>
<dbReference type="Ensembl" id="ENSOANT00000059582.1">
    <property type="protein sequence ID" value="ENSOANP00000043689.1"/>
    <property type="gene ID" value="ENSOANG00000043462.1"/>
</dbReference>
<dbReference type="CDD" id="cd18808">
    <property type="entry name" value="SF1_C_Upf1"/>
    <property type="match status" value="2"/>
</dbReference>
<feature type="compositionally biased region" description="Acidic residues" evidence="7">
    <location>
        <begin position="1225"/>
        <end position="1236"/>
    </location>
</feature>
<dbReference type="FunFam" id="3.40.50.300:FF:001313">
    <property type="entry name" value="Helicase with zinc finger domain 2"/>
    <property type="match status" value="1"/>
</dbReference>
<dbReference type="SUPFAM" id="SSF50249">
    <property type="entry name" value="Nucleic acid-binding proteins"/>
    <property type="match status" value="2"/>
</dbReference>
<keyword evidence="6" id="KW-0863">Zinc-finger</keyword>
<dbReference type="Pfam" id="PF13086">
    <property type="entry name" value="AAA_11"/>
    <property type="match status" value="4"/>
</dbReference>
<evidence type="ECO:0000313" key="9">
    <source>
        <dbReference type="Ensembl" id="ENSOANP00000043689.1"/>
    </source>
</evidence>
<accession>A0A6I8NR38</accession>
<evidence type="ECO:0000256" key="5">
    <source>
        <dbReference type="ARBA" id="ARBA00022840"/>
    </source>
</evidence>
<dbReference type="FunFam" id="3.40.50.300:FF:001803">
    <property type="entry name" value="Helicase with zinc finger 2"/>
    <property type="match status" value="1"/>
</dbReference>
<evidence type="ECO:0000256" key="1">
    <source>
        <dbReference type="ARBA" id="ARBA00007913"/>
    </source>
</evidence>
<dbReference type="Gene3D" id="3.40.50.300">
    <property type="entry name" value="P-loop containing nucleotide triphosphate hydrolases"/>
    <property type="match status" value="4"/>
</dbReference>
<evidence type="ECO:0000256" key="3">
    <source>
        <dbReference type="ARBA" id="ARBA00022801"/>
    </source>
</evidence>
<feature type="domain" description="C3H1-type" evidence="8">
    <location>
        <begin position="213"/>
        <end position="242"/>
    </location>
</feature>
<dbReference type="InterPro" id="IPR012340">
    <property type="entry name" value="NA-bd_OB-fold"/>
</dbReference>
<dbReference type="InterPro" id="IPR000571">
    <property type="entry name" value="Znf_CCCH"/>
</dbReference>
<keyword evidence="10" id="KW-1185">Reference proteome</keyword>
<reference evidence="9" key="1">
    <citation type="submission" date="2025-08" db="UniProtKB">
        <authorList>
            <consortium name="Ensembl"/>
        </authorList>
    </citation>
    <scope>IDENTIFICATION</scope>
    <source>
        <strain evidence="9">Glennie</strain>
    </source>
</reference>
<dbReference type="RefSeq" id="XP_028925980.1">
    <property type="nucleotide sequence ID" value="XM_029070147.2"/>
</dbReference>
<dbReference type="GO" id="GO:0016787">
    <property type="term" value="F:hydrolase activity"/>
    <property type="evidence" value="ECO:0007669"/>
    <property type="project" value="UniProtKB-KW"/>
</dbReference>
<dbReference type="Pfam" id="PF00773">
    <property type="entry name" value="RNB"/>
    <property type="match status" value="1"/>
</dbReference>
<dbReference type="GO" id="GO:0043139">
    <property type="term" value="F:5'-3' DNA helicase activity"/>
    <property type="evidence" value="ECO:0000318"/>
    <property type="project" value="GO_Central"/>
</dbReference>
<dbReference type="InterPro" id="IPR056787">
    <property type="entry name" value="OB_HELZ2"/>
</dbReference>
<comment type="similarity">
    <text evidence="1">Belongs to the DNA2/NAM7 helicase family.</text>
</comment>
<dbReference type="InterPro" id="IPR027417">
    <property type="entry name" value="P-loop_NTPase"/>
</dbReference>
<dbReference type="FunCoup" id="A0A6I8NR38">
    <property type="interactions" value="675"/>
</dbReference>
<dbReference type="GO" id="GO:0008270">
    <property type="term" value="F:zinc ion binding"/>
    <property type="evidence" value="ECO:0007669"/>
    <property type="project" value="UniProtKB-KW"/>
</dbReference>
<feature type="region of interest" description="Disordered" evidence="7">
    <location>
        <begin position="265"/>
        <end position="286"/>
    </location>
</feature>
<feature type="zinc finger region" description="C3H1-type" evidence="6">
    <location>
        <begin position="213"/>
        <end position="242"/>
    </location>
</feature>
<dbReference type="GeneID" id="100077161"/>
<dbReference type="PANTHER" id="PTHR43788:SF16">
    <property type="entry name" value="HELICASE WITH ZINC FINGER 2"/>
    <property type="match status" value="1"/>
</dbReference>
<dbReference type="InterPro" id="IPR050534">
    <property type="entry name" value="Coronavir_polyprotein_1ab"/>
</dbReference>
<proteinExistence type="inferred from homology"/>
<name>A0A6I8NR38_ORNAN</name>
<dbReference type="InParanoid" id="A0A6I8NR38"/>
<dbReference type="InterPro" id="IPR041677">
    <property type="entry name" value="DNA2/NAM7_AAA_11"/>
</dbReference>
<dbReference type="GO" id="GO:0003723">
    <property type="term" value="F:RNA binding"/>
    <property type="evidence" value="ECO:0007669"/>
    <property type="project" value="InterPro"/>
</dbReference>
<dbReference type="OrthoDB" id="2285229at2759"/>
<gene>
    <name evidence="9" type="primary">HELZ2</name>
</gene>
<dbReference type="InterPro" id="IPR047187">
    <property type="entry name" value="SF1_C_Upf1"/>
</dbReference>
<organism evidence="9 10">
    <name type="scientific">Ornithorhynchus anatinus</name>
    <name type="common">Duckbill platypus</name>
    <dbReference type="NCBI Taxonomy" id="9258"/>
    <lineage>
        <taxon>Eukaryota</taxon>
        <taxon>Metazoa</taxon>
        <taxon>Chordata</taxon>
        <taxon>Craniata</taxon>
        <taxon>Vertebrata</taxon>
        <taxon>Euteleostomi</taxon>
        <taxon>Mammalia</taxon>
        <taxon>Monotremata</taxon>
        <taxon>Ornithorhynchidae</taxon>
        <taxon>Ornithorhynchus</taxon>
    </lineage>
</organism>
<keyword evidence="6" id="KW-0479">Metal-binding</keyword>
<reference evidence="9" key="2">
    <citation type="submission" date="2025-09" db="UniProtKB">
        <authorList>
            <consortium name="Ensembl"/>
        </authorList>
    </citation>
    <scope>IDENTIFICATION</scope>
    <source>
        <strain evidence="9">Glennie</strain>
    </source>
</reference>
<evidence type="ECO:0000313" key="10">
    <source>
        <dbReference type="Proteomes" id="UP000002279"/>
    </source>
</evidence>
<dbReference type="PANTHER" id="PTHR43788">
    <property type="entry name" value="DNA2/NAM7 HELICASE FAMILY MEMBER"/>
    <property type="match status" value="1"/>
</dbReference>
<evidence type="ECO:0000259" key="8">
    <source>
        <dbReference type="PROSITE" id="PS50103"/>
    </source>
</evidence>
<evidence type="ECO:0000256" key="2">
    <source>
        <dbReference type="ARBA" id="ARBA00022741"/>
    </source>
</evidence>
<dbReference type="GO" id="GO:0004540">
    <property type="term" value="F:RNA nuclease activity"/>
    <property type="evidence" value="ECO:0007669"/>
    <property type="project" value="InterPro"/>
</dbReference>
<evidence type="ECO:0000256" key="4">
    <source>
        <dbReference type="ARBA" id="ARBA00022806"/>
    </source>
</evidence>
<keyword evidence="2" id="KW-0547">Nucleotide-binding</keyword>
<evidence type="ECO:0000256" key="6">
    <source>
        <dbReference type="PROSITE-ProRule" id="PRU00723"/>
    </source>
</evidence>
<dbReference type="Pfam" id="PF25049">
    <property type="entry name" value="OB_HELZ2"/>
    <property type="match status" value="1"/>
</dbReference>
<keyword evidence="3" id="KW-0378">Hydrolase</keyword>
<dbReference type="Proteomes" id="UP000002279">
    <property type="component" value="Unplaced"/>
</dbReference>
<feature type="compositionally biased region" description="Low complexity" evidence="7">
    <location>
        <begin position="265"/>
        <end position="285"/>
    </location>
</feature>
<keyword evidence="5" id="KW-0067">ATP-binding</keyword>
<keyword evidence="4" id="KW-0347">Helicase</keyword>
<dbReference type="GO" id="GO:0005524">
    <property type="term" value="F:ATP binding"/>
    <property type="evidence" value="ECO:0007669"/>
    <property type="project" value="UniProtKB-KW"/>
</dbReference>
<evidence type="ECO:0000256" key="7">
    <source>
        <dbReference type="SAM" id="MobiDB-lite"/>
    </source>
</evidence>
<dbReference type="RefSeq" id="XP_028925978.1">
    <property type="nucleotide sequence ID" value="XM_029070145.2"/>
</dbReference>
<dbReference type="SMART" id="SM00955">
    <property type="entry name" value="RNB"/>
    <property type="match status" value="1"/>
</dbReference>
<keyword evidence="6" id="KW-0862">Zinc</keyword>
<protein>
    <submittedName>
        <fullName evidence="9">Helicase with zinc finger 2</fullName>
    </submittedName>
</protein>
<dbReference type="SUPFAM" id="SSF52540">
    <property type="entry name" value="P-loop containing nucleoside triphosphate hydrolases"/>
    <property type="match status" value="2"/>
</dbReference>